<name>A0A2T1GDG1_9CYAN</name>
<evidence type="ECO:0000313" key="1">
    <source>
        <dbReference type="EMBL" id="PSB55476.1"/>
    </source>
</evidence>
<proteinExistence type="predicted"/>
<dbReference type="Pfam" id="PF04255">
    <property type="entry name" value="DUF433"/>
    <property type="match status" value="1"/>
</dbReference>
<gene>
    <name evidence="1" type="ORF">C7B77_14890</name>
</gene>
<dbReference type="OrthoDB" id="9808242at2"/>
<evidence type="ECO:0008006" key="3">
    <source>
        <dbReference type="Google" id="ProtNLM"/>
    </source>
</evidence>
<dbReference type="EMBL" id="PVWO01000184">
    <property type="protein sequence ID" value="PSB55476.1"/>
    <property type="molecule type" value="Genomic_DNA"/>
</dbReference>
<comment type="caution">
    <text evidence="1">The sequence shown here is derived from an EMBL/GenBank/DDBJ whole genome shotgun (WGS) entry which is preliminary data.</text>
</comment>
<sequence>MKELSRITFSPEVMGGKPCIRGLRVTVGTIVGLMASGRTPEEILVAYPYLELLDIYEALSYAAWRVEEIDLPLTLV</sequence>
<organism evidence="1 2">
    <name type="scientific">Chamaesiphon polymorphus CCALA 037</name>
    <dbReference type="NCBI Taxonomy" id="2107692"/>
    <lineage>
        <taxon>Bacteria</taxon>
        <taxon>Bacillati</taxon>
        <taxon>Cyanobacteriota</taxon>
        <taxon>Cyanophyceae</taxon>
        <taxon>Gomontiellales</taxon>
        <taxon>Chamaesiphonaceae</taxon>
        <taxon>Chamaesiphon</taxon>
    </lineage>
</organism>
<dbReference type="Proteomes" id="UP000238937">
    <property type="component" value="Unassembled WGS sequence"/>
</dbReference>
<dbReference type="RefSeq" id="WP_106306192.1">
    <property type="nucleotide sequence ID" value="NZ_PVWO01000184.1"/>
</dbReference>
<dbReference type="InterPro" id="IPR036388">
    <property type="entry name" value="WH-like_DNA-bd_sf"/>
</dbReference>
<accession>A0A2T1GDG1</accession>
<reference evidence="1 2" key="1">
    <citation type="submission" date="2018-03" db="EMBL/GenBank/DDBJ databases">
        <title>The ancient ancestry and fast evolution of plastids.</title>
        <authorList>
            <person name="Moore K.R."/>
            <person name="Magnabosco C."/>
            <person name="Momper L."/>
            <person name="Gold D.A."/>
            <person name="Bosak T."/>
            <person name="Fournier G.P."/>
        </authorList>
    </citation>
    <scope>NUCLEOTIDE SEQUENCE [LARGE SCALE GENOMIC DNA]</scope>
    <source>
        <strain evidence="1 2">CCALA 037</strain>
    </source>
</reference>
<dbReference type="Gene3D" id="1.10.10.10">
    <property type="entry name" value="Winged helix-like DNA-binding domain superfamily/Winged helix DNA-binding domain"/>
    <property type="match status" value="1"/>
</dbReference>
<dbReference type="SUPFAM" id="SSF46689">
    <property type="entry name" value="Homeodomain-like"/>
    <property type="match status" value="1"/>
</dbReference>
<dbReference type="InterPro" id="IPR007367">
    <property type="entry name" value="DUF433"/>
</dbReference>
<dbReference type="InterPro" id="IPR009057">
    <property type="entry name" value="Homeodomain-like_sf"/>
</dbReference>
<dbReference type="AlphaFoldDB" id="A0A2T1GDG1"/>
<evidence type="ECO:0000313" key="2">
    <source>
        <dbReference type="Proteomes" id="UP000238937"/>
    </source>
</evidence>
<dbReference type="PANTHER" id="PTHR34849:SF3">
    <property type="entry name" value="SSR2962 PROTEIN"/>
    <property type="match status" value="1"/>
</dbReference>
<dbReference type="PANTHER" id="PTHR34849">
    <property type="entry name" value="SSL5025 PROTEIN"/>
    <property type="match status" value="1"/>
</dbReference>
<keyword evidence="2" id="KW-1185">Reference proteome</keyword>
<protein>
    <recommendedName>
        <fullName evidence="3">DUF433 domain-containing protein</fullName>
    </recommendedName>
</protein>